<evidence type="ECO:0000256" key="1">
    <source>
        <dbReference type="ARBA" id="ARBA00004651"/>
    </source>
</evidence>
<evidence type="ECO:0000259" key="8">
    <source>
        <dbReference type="PROSITE" id="PS50928"/>
    </source>
</evidence>
<dbReference type="STRING" id="1938817.SAMN06296008_11167"/>
<dbReference type="EMBL" id="FWXJ01000011">
    <property type="protein sequence ID" value="SMC67896.1"/>
    <property type="molecule type" value="Genomic_DNA"/>
</dbReference>
<feature type="transmembrane region" description="Helical" evidence="7">
    <location>
        <begin position="217"/>
        <end position="239"/>
    </location>
</feature>
<name>A0A1W2B4P5_9BURK</name>
<feature type="transmembrane region" description="Helical" evidence="7">
    <location>
        <begin position="12"/>
        <end position="29"/>
    </location>
</feature>
<keyword evidence="5 7" id="KW-1133">Transmembrane helix</keyword>
<sequence length="257" mass="28339">MRSHLLQTLIRCVLGLLPIAILLTLWQLLSNGPSPHFPAPSFWLSAITQLWNNGQLQNGIKETFWIFGIGLSISITIGFFLGIIIGVSKLFREWTTYLFECFRAIPPPVIIPIAVLLMGYSDSMKVLIIVFATIWPILLNVVSSVDSMRQGTLDMGKALHLTQMQFIFKVIIPSVIPNAIIGIRVTIPLAIVITLLTEMLTGSNGLGGLMIAGQRNYNSAQVFGILIIVGILGLSINLLSNSLEKYLTRSWPPKQSL</sequence>
<evidence type="ECO:0000313" key="9">
    <source>
        <dbReference type="EMBL" id="SMC67896.1"/>
    </source>
</evidence>
<dbReference type="PANTHER" id="PTHR30151:SF0">
    <property type="entry name" value="ABC TRANSPORTER PERMEASE PROTEIN MJ0413-RELATED"/>
    <property type="match status" value="1"/>
</dbReference>
<accession>A0A1W2B4P5</accession>
<dbReference type="GO" id="GO:0055085">
    <property type="term" value="P:transmembrane transport"/>
    <property type="evidence" value="ECO:0007669"/>
    <property type="project" value="InterPro"/>
</dbReference>
<keyword evidence="6 7" id="KW-0472">Membrane</keyword>
<evidence type="ECO:0000256" key="4">
    <source>
        <dbReference type="ARBA" id="ARBA00022692"/>
    </source>
</evidence>
<dbReference type="GO" id="GO:0005886">
    <property type="term" value="C:plasma membrane"/>
    <property type="evidence" value="ECO:0007669"/>
    <property type="project" value="UniProtKB-SubCell"/>
</dbReference>
<dbReference type="RefSeq" id="WP_084284422.1">
    <property type="nucleotide sequence ID" value="NZ_FWXJ01000011.1"/>
</dbReference>
<dbReference type="Pfam" id="PF00528">
    <property type="entry name" value="BPD_transp_1"/>
    <property type="match status" value="1"/>
</dbReference>
<gene>
    <name evidence="9" type="ORF">SAMN06296008_11167</name>
</gene>
<feature type="transmembrane region" description="Helical" evidence="7">
    <location>
        <begin position="97"/>
        <end position="120"/>
    </location>
</feature>
<reference evidence="9 10" key="1">
    <citation type="submission" date="2017-04" db="EMBL/GenBank/DDBJ databases">
        <authorList>
            <person name="Afonso C.L."/>
            <person name="Miller P.J."/>
            <person name="Scott M.A."/>
            <person name="Spackman E."/>
            <person name="Goraichik I."/>
            <person name="Dimitrov K.M."/>
            <person name="Suarez D.L."/>
            <person name="Swayne D.E."/>
        </authorList>
    </citation>
    <scope>NUCLEOTIDE SEQUENCE [LARGE SCALE GENOMIC DNA]</scope>
    <source>
        <strain evidence="9 10">VK13</strain>
    </source>
</reference>
<dbReference type="Proteomes" id="UP000192708">
    <property type="component" value="Unassembled WGS sequence"/>
</dbReference>
<keyword evidence="3" id="KW-1003">Cell membrane</keyword>
<evidence type="ECO:0000256" key="6">
    <source>
        <dbReference type="ARBA" id="ARBA00023136"/>
    </source>
</evidence>
<dbReference type="SUPFAM" id="SSF161098">
    <property type="entry name" value="MetI-like"/>
    <property type="match status" value="1"/>
</dbReference>
<feature type="transmembrane region" description="Helical" evidence="7">
    <location>
        <begin position="166"/>
        <end position="197"/>
    </location>
</feature>
<comment type="similarity">
    <text evidence="7">Belongs to the binding-protein-dependent transport system permease family.</text>
</comment>
<dbReference type="CDD" id="cd06261">
    <property type="entry name" value="TM_PBP2"/>
    <property type="match status" value="1"/>
</dbReference>
<protein>
    <submittedName>
        <fullName evidence="9">Sulfonate transport system permease protein</fullName>
    </submittedName>
</protein>
<evidence type="ECO:0000256" key="2">
    <source>
        <dbReference type="ARBA" id="ARBA00022448"/>
    </source>
</evidence>
<evidence type="ECO:0000313" key="10">
    <source>
        <dbReference type="Proteomes" id="UP000192708"/>
    </source>
</evidence>
<feature type="transmembrane region" description="Helical" evidence="7">
    <location>
        <begin position="64"/>
        <end position="85"/>
    </location>
</feature>
<dbReference type="InterPro" id="IPR000515">
    <property type="entry name" value="MetI-like"/>
</dbReference>
<dbReference type="AlphaFoldDB" id="A0A1W2B4P5"/>
<dbReference type="Gene3D" id="1.10.3720.10">
    <property type="entry name" value="MetI-like"/>
    <property type="match status" value="1"/>
</dbReference>
<feature type="domain" description="ABC transmembrane type-1" evidence="8">
    <location>
        <begin position="60"/>
        <end position="240"/>
    </location>
</feature>
<dbReference type="InterPro" id="IPR035906">
    <property type="entry name" value="MetI-like_sf"/>
</dbReference>
<evidence type="ECO:0000256" key="7">
    <source>
        <dbReference type="RuleBase" id="RU363032"/>
    </source>
</evidence>
<organism evidence="9 10">
    <name type="scientific">Polynucleobacter kasalickyi</name>
    <dbReference type="NCBI Taxonomy" id="1938817"/>
    <lineage>
        <taxon>Bacteria</taxon>
        <taxon>Pseudomonadati</taxon>
        <taxon>Pseudomonadota</taxon>
        <taxon>Betaproteobacteria</taxon>
        <taxon>Burkholderiales</taxon>
        <taxon>Burkholderiaceae</taxon>
        <taxon>Polynucleobacter</taxon>
    </lineage>
</organism>
<keyword evidence="10" id="KW-1185">Reference proteome</keyword>
<proteinExistence type="inferred from homology"/>
<dbReference type="OrthoDB" id="8859188at2"/>
<dbReference type="PROSITE" id="PS50928">
    <property type="entry name" value="ABC_TM1"/>
    <property type="match status" value="1"/>
</dbReference>
<dbReference type="PANTHER" id="PTHR30151">
    <property type="entry name" value="ALKANE SULFONATE ABC TRANSPORTER-RELATED, MEMBRANE SUBUNIT"/>
    <property type="match status" value="1"/>
</dbReference>
<keyword evidence="2 7" id="KW-0813">Transport</keyword>
<comment type="subcellular location">
    <subcellularLocation>
        <location evidence="1 7">Cell membrane</location>
        <topology evidence="1 7">Multi-pass membrane protein</topology>
    </subcellularLocation>
</comment>
<keyword evidence="4 7" id="KW-0812">Transmembrane</keyword>
<feature type="transmembrane region" description="Helical" evidence="7">
    <location>
        <begin position="126"/>
        <end position="145"/>
    </location>
</feature>
<evidence type="ECO:0000256" key="3">
    <source>
        <dbReference type="ARBA" id="ARBA00022475"/>
    </source>
</evidence>
<evidence type="ECO:0000256" key="5">
    <source>
        <dbReference type="ARBA" id="ARBA00022989"/>
    </source>
</evidence>